<dbReference type="SUPFAM" id="SSF88713">
    <property type="entry name" value="Glycoside hydrolase/deacetylase"/>
    <property type="match status" value="1"/>
</dbReference>
<dbReference type="RefSeq" id="WP_175495814.1">
    <property type="nucleotide sequence ID" value="NZ_FNZQ01000002.1"/>
</dbReference>
<feature type="region of interest" description="Disordered" evidence="1">
    <location>
        <begin position="65"/>
        <end position="94"/>
    </location>
</feature>
<dbReference type="Pfam" id="PF04748">
    <property type="entry name" value="Polysacc_deac_2"/>
    <property type="match status" value="1"/>
</dbReference>
<evidence type="ECO:0000313" key="2">
    <source>
        <dbReference type="EMBL" id="SEK98076.1"/>
    </source>
</evidence>
<dbReference type="InterPro" id="IPR011330">
    <property type="entry name" value="Glyco_hydro/deAcase_b/a-brl"/>
</dbReference>
<feature type="compositionally biased region" description="Low complexity" evidence="1">
    <location>
        <begin position="81"/>
        <end position="94"/>
    </location>
</feature>
<dbReference type="InterPro" id="IPR006837">
    <property type="entry name" value="Divergent_DAC"/>
</dbReference>
<proteinExistence type="predicted"/>
<dbReference type="Proteomes" id="UP000199283">
    <property type="component" value="Unassembled WGS sequence"/>
</dbReference>
<evidence type="ECO:0000313" key="3">
    <source>
        <dbReference type="Proteomes" id="UP000199283"/>
    </source>
</evidence>
<dbReference type="EMBL" id="FNZQ01000002">
    <property type="protein sequence ID" value="SEK98076.1"/>
    <property type="molecule type" value="Genomic_DNA"/>
</dbReference>
<keyword evidence="3" id="KW-1185">Reference proteome</keyword>
<sequence length="531" mass="54794">MIKGLLLGGASALALAALFVASVSLLVPPPSLVSDRPVAVRPDAPVLRDQSEVAVRVPEPPVDTVPIIPAEITPQPSPAETGTPQSVTRTTTQTATVTTTVRPAVDLPAGSQFNRPPEDGDAITPQADIATRAVISATRPDAGAVRVDAPDLRTESAAQPQPTTIAGLSAAPEAGDAPNLPNVPVENAPQTFGSVEIVEPVNETAMPEGTQTAIIQTPAPSDSDTVATDPTNAAAEQAAVDGRDVDVVQAPSSPITEVLDPIVPERVEPEPEEDTPVVMPRRLVLDSERADETGEDAVVESPARGALLANAARFRNPEELPLLSVVLIDDPDAGVDRESLIGIDFPVTFAVDPSRAGSAEAATAYRQAGHEVIWLADALSPNGTPQDIEVAMTGARMAVPQAIGVLDLSDNGFADNRTALEALLPALSEAGMGFVAYPGGLNSGVSAALRGGIPAATLYRVLDAEGERAAVISRYLDRATFEAASTGMAVVVGRTSPETIAALYSWRSGNRSDQILPAPLSAVLLLTVPAN</sequence>
<dbReference type="Gene3D" id="3.20.20.370">
    <property type="entry name" value="Glycoside hydrolase/deacetylase"/>
    <property type="match status" value="1"/>
</dbReference>
<reference evidence="2 3" key="1">
    <citation type="submission" date="2016-10" db="EMBL/GenBank/DDBJ databases">
        <authorList>
            <person name="de Groot N.N."/>
        </authorList>
    </citation>
    <scope>NUCLEOTIDE SEQUENCE [LARGE SCALE GENOMIC DNA]</scope>
    <source>
        <strain evidence="2 3">DSM 14858</strain>
    </source>
</reference>
<protein>
    <submittedName>
        <fullName evidence="2">Uncharacterized conserved protein YibQ, putative polysaccharide deacetylase 2 family</fullName>
    </submittedName>
</protein>
<dbReference type="GO" id="GO:0005975">
    <property type="term" value="P:carbohydrate metabolic process"/>
    <property type="evidence" value="ECO:0007669"/>
    <property type="project" value="InterPro"/>
</dbReference>
<name>A0A1H7LGR0_9RHOB</name>
<accession>A0A1H7LGR0</accession>
<dbReference type="CDD" id="cd10936">
    <property type="entry name" value="CE4_DAC2"/>
    <property type="match status" value="1"/>
</dbReference>
<dbReference type="STRING" id="188906.SAMN04488526_1724"/>
<dbReference type="AlphaFoldDB" id="A0A1H7LGR0"/>
<evidence type="ECO:0000256" key="1">
    <source>
        <dbReference type="SAM" id="MobiDB-lite"/>
    </source>
</evidence>
<organism evidence="2 3">
    <name type="scientific">Jannaschia helgolandensis</name>
    <dbReference type="NCBI Taxonomy" id="188906"/>
    <lineage>
        <taxon>Bacteria</taxon>
        <taxon>Pseudomonadati</taxon>
        <taxon>Pseudomonadota</taxon>
        <taxon>Alphaproteobacteria</taxon>
        <taxon>Rhodobacterales</taxon>
        <taxon>Roseobacteraceae</taxon>
        <taxon>Jannaschia</taxon>
    </lineage>
</organism>
<gene>
    <name evidence="2" type="ORF">SAMN04488526_1724</name>
</gene>